<dbReference type="PANTHER" id="PTHR34365:SF7">
    <property type="entry name" value="GLYCINE-RICH DOMAIN-CONTAINING PROTEIN 1"/>
    <property type="match status" value="1"/>
</dbReference>
<gene>
    <name evidence="1" type="ORF">Maes01_01864</name>
</gene>
<dbReference type="Proteomes" id="UP001408594">
    <property type="component" value="Unassembled WGS sequence"/>
</dbReference>
<dbReference type="EMBL" id="BAABRT010000013">
    <property type="protein sequence ID" value="GAA5525298.1"/>
    <property type="molecule type" value="Genomic_DNA"/>
</dbReference>
<evidence type="ECO:0008006" key="3">
    <source>
        <dbReference type="Google" id="ProtNLM"/>
    </source>
</evidence>
<accession>A0ABP9WRU3</accession>
<dbReference type="PANTHER" id="PTHR34365">
    <property type="entry name" value="ENOLASE (DUF1399)"/>
    <property type="match status" value="1"/>
</dbReference>
<dbReference type="RefSeq" id="WP_345550887.1">
    <property type="nucleotide sequence ID" value="NZ_BAABRT010000013.1"/>
</dbReference>
<keyword evidence="2" id="KW-1185">Reference proteome</keyword>
<comment type="caution">
    <text evidence="1">The sequence shown here is derived from an EMBL/GenBank/DDBJ whole genome shotgun (WGS) entry which is preliminary data.</text>
</comment>
<protein>
    <recommendedName>
        <fullName evidence="3">Glycine-rich domain-containing protein-like</fullName>
    </recommendedName>
</protein>
<name>A0ABP9WRU3_9GAMM</name>
<evidence type="ECO:0000313" key="1">
    <source>
        <dbReference type="EMBL" id="GAA5525298.1"/>
    </source>
</evidence>
<organism evidence="1 2">
    <name type="scientific">Microbulbifer aestuariivivens</name>
    <dbReference type="NCBI Taxonomy" id="1908308"/>
    <lineage>
        <taxon>Bacteria</taxon>
        <taxon>Pseudomonadati</taxon>
        <taxon>Pseudomonadota</taxon>
        <taxon>Gammaproteobacteria</taxon>
        <taxon>Cellvibrionales</taxon>
        <taxon>Microbulbiferaceae</taxon>
        <taxon>Microbulbifer</taxon>
    </lineage>
</organism>
<reference evidence="1 2" key="1">
    <citation type="submission" date="2024-02" db="EMBL/GenBank/DDBJ databases">
        <title>Microbulbifer aestuariivivens NBRC 112533.</title>
        <authorList>
            <person name="Ichikawa N."/>
            <person name="Katano-Makiyama Y."/>
            <person name="Hidaka K."/>
        </authorList>
    </citation>
    <scope>NUCLEOTIDE SEQUENCE [LARGE SCALE GENOMIC DNA]</scope>
    <source>
        <strain evidence="1 2">NBRC 112533</strain>
    </source>
</reference>
<sequence length="172" mass="19621">MNLANNSETKQFHPALMNTVALLSPAVASLDFARLKYKVTQTAEAEMTEEAWDKGEEEYRRFLTLKQMYPGVSLVPSKLVDQVWHAHILDTRAYREDCNTVFGRFIDHYPYFGIYGEDDQQALQDNFEQTIELYERHFGPYPSRTSHPARCGDDHACHAPSACACRVPGACK</sequence>
<proteinExistence type="predicted"/>
<evidence type="ECO:0000313" key="2">
    <source>
        <dbReference type="Proteomes" id="UP001408594"/>
    </source>
</evidence>
<dbReference type="InterPro" id="IPR009836">
    <property type="entry name" value="GRDP-like"/>
</dbReference>